<dbReference type="SUPFAM" id="SSF161098">
    <property type="entry name" value="MetI-like"/>
    <property type="match status" value="1"/>
</dbReference>
<protein>
    <submittedName>
        <fullName evidence="9">ABC transporter permease</fullName>
    </submittedName>
</protein>
<feature type="domain" description="ABC transmembrane type-1" evidence="8">
    <location>
        <begin position="70"/>
        <end position="250"/>
    </location>
</feature>
<dbReference type="AlphaFoldDB" id="A0A4R5B618"/>
<evidence type="ECO:0000256" key="4">
    <source>
        <dbReference type="ARBA" id="ARBA00022692"/>
    </source>
</evidence>
<dbReference type="PANTHER" id="PTHR30151:SF0">
    <property type="entry name" value="ABC TRANSPORTER PERMEASE PROTEIN MJ0413-RELATED"/>
    <property type="match status" value="1"/>
</dbReference>
<dbReference type="GO" id="GO:0055085">
    <property type="term" value="P:transmembrane transport"/>
    <property type="evidence" value="ECO:0007669"/>
    <property type="project" value="InterPro"/>
</dbReference>
<dbReference type="Gene3D" id="1.10.3720.10">
    <property type="entry name" value="MetI-like"/>
    <property type="match status" value="1"/>
</dbReference>
<dbReference type="GO" id="GO:0005886">
    <property type="term" value="C:plasma membrane"/>
    <property type="evidence" value="ECO:0007669"/>
    <property type="project" value="UniProtKB-SubCell"/>
</dbReference>
<sequence>MTTTARPRRRSRAGFVPDRLLGPIGIAAFALLLEVLPRSGAVSPDDLPPFSAIVRALADEAGGGAFWGALLDTLRGWGYGLAIALAAGLGLGLLIGSVPFLREATASTIEFLRPIPSVALVPLAVLLYGTRLGSTLMLVVYAATWPILLQAVHGVQDVDPVARETAASFRFSRWARLRHVVWPTALPYLLTGVRLAASVALILAVAGELIIGAPGLGSEIALAQASNAVADMYALILVTGALGVGVNLLTRALERRVLAWHTSIRTEVPA</sequence>
<keyword evidence="2 7" id="KW-0813">Transport</keyword>
<accession>A0A4R5B618</accession>
<proteinExistence type="inferred from homology"/>
<feature type="transmembrane region" description="Helical" evidence="7">
    <location>
        <begin position="20"/>
        <end position="37"/>
    </location>
</feature>
<gene>
    <name evidence="9" type="ORF">E1293_20820</name>
</gene>
<name>A0A4R5B618_9ACTN</name>
<evidence type="ECO:0000256" key="3">
    <source>
        <dbReference type="ARBA" id="ARBA00022475"/>
    </source>
</evidence>
<comment type="subcellular location">
    <subcellularLocation>
        <location evidence="1 7">Cell membrane</location>
        <topology evidence="1 7">Multi-pass membrane protein</topology>
    </subcellularLocation>
</comment>
<dbReference type="CDD" id="cd06261">
    <property type="entry name" value="TM_PBP2"/>
    <property type="match status" value="1"/>
</dbReference>
<feature type="transmembrane region" description="Helical" evidence="7">
    <location>
        <begin position="232"/>
        <end position="250"/>
    </location>
</feature>
<evidence type="ECO:0000256" key="5">
    <source>
        <dbReference type="ARBA" id="ARBA00022989"/>
    </source>
</evidence>
<dbReference type="EMBL" id="SMKY01000092">
    <property type="protein sequence ID" value="TDD80453.1"/>
    <property type="molecule type" value="Genomic_DNA"/>
</dbReference>
<reference evidence="9 10" key="1">
    <citation type="submission" date="2019-03" db="EMBL/GenBank/DDBJ databases">
        <title>Draft genome sequences of novel Actinobacteria.</title>
        <authorList>
            <person name="Sahin N."/>
            <person name="Ay H."/>
            <person name="Saygin H."/>
        </authorList>
    </citation>
    <scope>NUCLEOTIDE SEQUENCE [LARGE SCALE GENOMIC DNA]</scope>
    <source>
        <strain evidence="9 10">DSM 45941</strain>
    </source>
</reference>
<dbReference type="InterPro" id="IPR035906">
    <property type="entry name" value="MetI-like_sf"/>
</dbReference>
<feature type="transmembrane region" description="Helical" evidence="7">
    <location>
        <begin position="186"/>
        <end position="212"/>
    </location>
</feature>
<keyword evidence="4 7" id="KW-0812">Transmembrane</keyword>
<comment type="similarity">
    <text evidence="7">Belongs to the binding-protein-dependent transport system permease family.</text>
</comment>
<comment type="caution">
    <text evidence="9">The sequence shown here is derived from an EMBL/GenBank/DDBJ whole genome shotgun (WGS) entry which is preliminary data.</text>
</comment>
<keyword evidence="5 7" id="KW-1133">Transmembrane helix</keyword>
<organism evidence="9 10">
    <name type="scientific">Actinomadura darangshiensis</name>
    <dbReference type="NCBI Taxonomy" id="705336"/>
    <lineage>
        <taxon>Bacteria</taxon>
        <taxon>Bacillati</taxon>
        <taxon>Actinomycetota</taxon>
        <taxon>Actinomycetes</taxon>
        <taxon>Streptosporangiales</taxon>
        <taxon>Thermomonosporaceae</taxon>
        <taxon>Actinomadura</taxon>
    </lineage>
</organism>
<keyword evidence="10" id="KW-1185">Reference proteome</keyword>
<dbReference type="InterPro" id="IPR000515">
    <property type="entry name" value="MetI-like"/>
</dbReference>
<dbReference type="PANTHER" id="PTHR30151">
    <property type="entry name" value="ALKANE SULFONATE ABC TRANSPORTER-RELATED, MEMBRANE SUBUNIT"/>
    <property type="match status" value="1"/>
</dbReference>
<dbReference type="PROSITE" id="PS50928">
    <property type="entry name" value="ABC_TM1"/>
    <property type="match status" value="1"/>
</dbReference>
<evidence type="ECO:0000313" key="10">
    <source>
        <dbReference type="Proteomes" id="UP000295578"/>
    </source>
</evidence>
<evidence type="ECO:0000259" key="8">
    <source>
        <dbReference type="PROSITE" id="PS50928"/>
    </source>
</evidence>
<dbReference type="Pfam" id="PF00528">
    <property type="entry name" value="BPD_transp_1"/>
    <property type="match status" value="1"/>
</dbReference>
<keyword evidence="6 7" id="KW-0472">Membrane</keyword>
<dbReference type="Proteomes" id="UP000295578">
    <property type="component" value="Unassembled WGS sequence"/>
</dbReference>
<evidence type="ECO:0000256" key="6">
    <source>
        <dbReference type="ARBA" id="ARBA00023136"/>
    </source>
</evidence>
<dbReference type="RefSeq" id="WP_132199110.1">
    <property type="nucleotide sequence ID" value="NZ_SMKY01000092.1"/>
</dbReference>
<evidence type="ECO:0000313" key="9">
    <source>
        <dbReference type="EMBL" id="TDD80453.1"/>
    </source>
</evidence>
<feature type="transmembrane region" description="Helical" evidence="7">
    <location>
        <begin position="77"/>
        <end position="99"/>
    </location>
</feature>
<evidence type="ECO:0000256" key="7">
    <source>
        <dbReference type="RuleBase" id="RU363032"/>
    </source>
</evidence>
<keyword evidence="3" id="KW-1003">Cell membrane</keyword>
<evidence type="ECO:0000256" key="2">
    <source>
        <dbReference type="ARBA" id="ARBA00022448"/>
    </source>
</evidence>
<dbReference type="OrthoDB" id="5458199at2"/>
<evidence type="ECO:0000256" key="1">
    <source>
        <dbReference type="ARBA" id="ARBA00004651"/>
    </source>
</evidence>